<sequence>MVPRNANASGNGSISSLHRSMGEQGDHYSSTGSRFGHHHHHSSGYSSMHHSYQQSGMPHPHLMRGQQSQQQPQSHHHGSSEPMMVGDDGATSAGGAQAPNSLAALLVPPPQKQPRQHLATETTAENHTLGGTPNLVNSPTSAGPHGCNYQSLMMGSGRSGESQDYLAQRGLPSSNANHVHSTTNNSSGR</sequence>
<keyword evidence="3" id="KW-1185">Reference proteome</keyword>
<dbReference type="WBParaSite" id="ECPE_0000918001-mRNA-1">
    <property type="protein sequence ID" value="ECPE_0000918001-mRNA-1"/>
    <property type="gene ID" value="ECPE_0000918001"/>
</dbReference>
<dbReference type="AlphaFoldDB" id="A0A183AQB7"/>
<proteinExistence type="predicted"/>
<name>A0A183AQB7_9TREM</name>
<dbReference type="OrthoDB" id="10466736at2759"/>
<feature type="compositionally biased region" description="Polar residues" evidence="1">
    <location>
        <begin position="119"/>
        <end position="141"/>
    </location>
</feature>
<accession>A0A183AQB7</accession>
<reference evidence="2 3" key="2">
    <citation type="submission" date="2018-11" db="EMBL/GenBank/DDBJ databases">
        <authorList>
            <consortium name="Pathogen Informatics"/>
        </authorList>
    </citation>
    <scope>NUCLEOTIDE SEQUENCE [LARGE SCALE GENOMIC DNA]</scope>
    <source>
        <strain evidence="2 3">Egypt</strain>
    </source>
</reference>
<dbReference type="Proteomes" id="UP000272942">
    <property type="component" value="Unassembled WGS sequence"/>
</dbReference>
<evidence type="ECO:0000313" key="3">
    <source>
        <dbReference type="Proteomes" id="UP000272942"/>
    </source>
</evidence>
<evidence type="ECO:0000313" key="2">
    <source>
        <dbReference type="EMBL" id="VDP84878.1"/>
    </source>
</evidence>
<feature type="compositionally biased region" description="Polar residues" evidence="1">
    <location>
        <begin position="171"/>
        <end position="189"/>
    </location>
</feature>
<dbReference type="EMBL" id="UZAN01046988">
    <property type="protein sequence ID" value="VDP84878.1"/>
    <property type="molecule type" value="Genomic_DNA"/>
</dbReference>
<reference evidence="4" key="1">
    <citation type="submission" date="2016-06" db="UniProtKB">
        <authorList>
            <consortium name="WormBaseParasite"/>
        </authorList>
    </citation>
    <scope>IDENTIFICATION</scope>
</reference>
<organism evidence="4">
    <name type="scientific">Echinostoma caproni</name>
    <dbReference type="NCBI Taxonomy" id="27848"/>
    <lineage>
        <taxon>Eukaryota</taxon>
        <taxon>Metazoa</taxon>
        <taxon>Spiralia</taxon>
        <taxon>Lophotrochozoa</taxon>
        <taxon>Platyhelminthes</taxon>
        <taxon>Trematoda</taxon>
        <taxon>Digenea</taxon>
        <taxon>Plagiorchiida</taxon>
        <taxon>Echinostomata</taxon>
        <taxon>Echinostomatoidea</taxon>
        <taxon>Echinostomatidae</taxon>
        <taxon>Echinostoma</taxon>
    </lineage>
</organism>
<gene>
    <name evidence="2" type="ORF">ECPE_LOCUS9152</name>
</gene>
<evidence type="ECO:0000256" key="1">
    <source>
        <dbReference type="SAM" id="MobiDB-lite"/>
    </source>
</evidence>
<feature type="region of interest" description="Disordered" evidence="1">
    <location>
        <begin position="1"/>
        <end position="189"/>
    </location>
</feature>
<feature type="compositionally biased region" description="Low complexity" evidence="1">
    <location>
        <begin position="43"/>
        <end position="57"/>
    </location>
</feature>
<feature type="compositionally biased region" description="Low complexity" evidence="1">
    <location>
        <begin position="1"/>
        <end position="16"/>
    </location>
</feature>
<evidence type="ECO:0000313" key="4">
    <source>
        <dbReference type="WBParaSite" id="ECPE_0000918001-mRNA-1"/>
    </source>
</evidence>
<protein>
    <submittedName>
        <fullName evidence="4">Focal adhesion kinase 1</fullName>
    </submittedName>
</protein>